<dbReference type="EMBL" id="CP111013">
    <property type="protein sequence ID" value="WAQ96351.1"/>
    <property type="molecule type" value="Genomic_DNA"/>
</dbReference>
<name>A0ABY7DIB3_MYAAR</name>
<protein>
    <submittedName>
        <fullName evidence="1">CG026-like protein</fullName>
    </submittedName>
</protein>
<reference evidence="1" key="1">
    <citation type="submission" date="2022-11" db="EMBL/GenBank/DDBJ databases">
        <title>Centuries of genome instability and evolution in soft-shell clam transmissible cancer (bioRxiv).</title>
        <authorList>
            <person name="Hart S.F.M."/>
            <person name="Yonemitsu M.A."/>
            <person name="Giersch R.M."/>
            <person name="Beal B.F."/>
            <person name="Arriagada G."/>
            <person name="Davis B.W."/>
            <person name="Ostrander E.A."/>
            <person name="Goff S.P."/>
            <person name="Metzger M.J."/>
        </authorList>
    </citation>
    <scope>NUCLEOTIDE SEQUENCE</scope>
    <source>
        <strain evidence="1">MELC-2E11</strain>
        <tissue evidence="1">Siphon/mantle</tissue>
    </source>
</reference>
<proteinExistence type="predicted"/>
<gene>
    <name evidence="1" type="ORF">MAR_029041</name>
</gene>
<evidence type="ECO:0000313" key="1">
    <source>
        <dbReference type="EMBL" id="WAQ96351.1"/>
    </source>
</evidence>
<dbReference type="PANTHER" id="PTHR14540">
    <property type="entry name" value="INTEGRATOR COMPLEX SUBUNIT 15"/>
    <property type="match status" value="1"/>
</dbReference>
<dbReference type="InterPro" id="IPR027844">
    <property type="entry name" value="INTS15"/>
</dbReference>
<accession>A0ABY7DIB3</accession>
<dbReference type="Pfam" id="PF14964">
    <property type="entry name" value="INTS15"/>
    <property type="match status" value="1"/>
</dbReference>
<sequence length="426" mass="47429">CSLIYLTSGYENETGTNYKWTTVEKFCLTNTTMSATLARLQYLDFPECSQEALIFLVKHFSSEARHGVPGRTSPGEKLAIDVAQEFIVELYKRKYHRKMKLNAVHELQLLEMVCRTLQECPEQACYKAFTAIFGGHIEAAKITLMTKLVSMAISVSCGPVLRCVALWMQEQGSQSQCVCDVAQQVVEDYGQLYPGLGPAFRALPSVSSLFTCNFVTAITTIYTYTDVSKTPPKELLECIVDWISSDPCLCSDSVRLVRIQANFTCPLGGLIRWCILGPIVTSMAGESNSSVQGGTSAAKDLKQTNTQDSKLMSLFSKLHLGVLLCLQAYQSMELNEQLFSYGDIFIVSKTLSSYYRGGQCREELIDAINTAVDRLAQIIQMALATKSLSDKFDFLQVREGLPPNRLLDMMLSMKYATQRTEAMDLS</sequence>
<feature type="non-terminal residue" evidence="1">
    <location>
        <position position="426"/>
    </location>
</feature>
<organism evidence="1 2">
    <name type="scientific">Mya arenaria</name>
    <name type="common">Soft-shell clam</name>
    <dbReference type="NCBI Taxonomy" id="6604"/>
    <lineage>
        <taxon>Eukaryota</taxon>
        <taxon>Metazoa</taxon>
        <taxon>Spiralia</taxon>
        <taxon>Lophotrochozoa</taxon>
        <taxon>Mollusca</taxon>
        <taxon>Bivalvia</taxon>
        <taxon>Autobranchia</taxon>
        <taxon>Heteroconchia</taxon>
        <taxon>Euheterodonta</taxon>
        <taxon>Imparidentia</taxon>
        <taxon>Neoheterodontei</taxon>
        <taxon>Myida</taxon>
        <taxon>Myoidea</taxon>
        <taxon>Myidae</taxon>
        <taxon>Mya</taxon>
    </lineage>
</organism>
<dbReference type="Proteomes" id="UP001164746">
    <property type="component" value="Chromosome 2"/>
</dbReference>
<keyword evidence="2" id="KW-1185">Reference proteome</keyword>
<dbReference type="PANTHER" id="PTHR14540:SF2">
    <property type="entry name" value="INTEGRATOR COMPLEX SUBUNIT 15"/>
    <property type="match status" value="1"/>
</dbReference>
<evidence type="ECO:0000313" key="2">
    <source>
        <dbReference type="Proteomes" id="UP001164746"/>
    </source>
</evidence>